<accession>A0ACC3AGZ7</accession>
<proteinExistence type="predicted"/>
<name>A0ACC3AGZ7_9EURO</name>
<comment type="caution">
    <text evidence="1">The sequence shown here is derived from an EMBL/GenBank/DDBJ whole genome shotgun (WGS) entry which is preliminary data.</text>
</comment>
<evidence type="ECO:0000313" key="2">
    <source>
        <dbReference type="Proteomes" id="UP001172386"/>
    </source>
</evidence>
<gene>
    <name evidence="1" type="ORF">H2198_001561</name>
</gene>
<evidence type="ECO:0000313" key="1">
    <source>
        <dbReference type="EMBL" id="KAJ9662019.1"/>
    </source>
</evidence>
<reference evidence="1" key="1">
    <citation type="submission" date="2022-10" db="EMBL/GenBank/DDBJ databases">
        <title>Culturing micro-colonial fungi from biological soil crusts in the Mojave desert and describing Neophaeococcomyces mojavensis, and introducing the new genera and species Taxawa tesnikishii.</title>
        <authorList>
            <person name="Kurbessoian T."/>
            <person name="Stajich J.E."/>
        </authorList>
    </citation>
    <scope>NUCLEOTIDE SEQUENCE</scope>
    <source>
        <strain evidence="1">JES_112</strain>
    </source>
</reference>
<dbReference type="EMBL" id="JAPDRQ010000018">
    <property type="protein sequence ID" value="KAJ9662019.1"/>
    <property type="molecule type" value="Genomic_DNA"/>
</dbReference>
<organism evidence="1 2">
    <name type="scientific">Neophaeococcomyces mojaviensis</name>
    <dbReference type="NCBI Taxonomy" id="3383035"/>
    <lineage>
        <taxon>Eukaryota</taxon>
        <taxon>Fungi</taxon>
        <taxon>Dikarya</taxon>
        <taxon>Ascomycota</taxon>
        <taxon>Pezizomycotina</taxon>
        <taxon>Eurotiomycetes</taxon>
        <taxon>Chaetothyriomycetidae</taxon>
        <taxon>Chaetothyriales</taxon>
        <taxon>Chaetothyriales incertae sedis</taxon>
        <taxon>Neophaeococcomyces</taxon>
    </lineage>
</organism>
<dbReference type="Proteomes" id="UP001172386">
    <property type="component" value="Unassembled WGS sequence"/>
</dbReference>
<sequence length="723" mass="81106">MNPLESPAHAQQPGDAAVAARLKEIKIFDKRWEALKEVLEPLFKKETITTIAEAMERRFHFRANEEQFKYRFRQWGWTGKKNNAQIPGHIKHQTMSRAQKRAARGKTTVAEYKGQVIHPHRLQSEIGTLSSADNLTISEIFQNPIPNSQHFGSYIPFSDSLLLVWNMPFGARPSTSTPPWMRPSPSMPGDTPDGLIIKTPANSAPTPAGTEIVHASNLSLMPAVRLQRIKLMAQGKFQGLLGTMDLAEQRFGEPFSLALTLTLYRTLSTWFYQYWFFSFVTAQEWGRGPLQWSADLLNFADYGAVRSVSLTNTPHNGASSTTPGVQRAVPEPPSLCRWSIHIDTEYAVEDFSEIVTEQDAPGNVWPQQRLNDSIEERLLGALRSNSFSDVTEAQLPVSVPKVVQAAQRSQSDLLLESLGFAIMGRNLDLVASCLRKAKAQAIDIATIHPLHIATSYLDGAKSCCLIVDELCSFLRFQGRYKNCITNEQGHTILDNLFLSVLRSHSNASLSIVDASLGERARKAISQVAFTNAVTVGWDCLLTIMRMTETARRLQTGEPMTPGTNDIDNSSDFGNEESHSREQNALSEIEFRGLCVECEESIEDSEPGRVLGHSSGLGHAWAMIQAELANYRRLNEGDNWSSPHFSVESLLQFITKSESMNIAYTRDKMLKSYCSCGRYQVEDLLPIRQDMFEQHCTNMDGSYETWKRTSFIGRPMDNDIMYYA</sequence>
<protein>
    <submittedName>
        <fullName evidence="1">Uncharacterized protein</fullName>
    </submittedName>
</protein>
<keyword evidence="2" id="KW-1185">Reference proteome</keyword>